<evidence type="ECO:0000313" key="4">
    <source>
        <dbReference type="Proteomes" id="UP000323708"/>
    </source>
</evidence>
<keyword evidence="1" id="KW-0812">Transmembrane</keyword>
<protein>
    <submittedName>
        <fullName evidence="3">Fatty acid desaturase</fullName>
    </submittedName>
</protein>
<evidence type="ECO:0000256" key="1">
    <source>
        <dbReference type="SAM" id="Phobius"/>
    </source>
</evidence>
<dbReference type="GO" id="GO:0008610">
    <property type="term" value="P:lipid biosynthetic process"/>
    <property type="evidence" value="ECO:0007669"/>
    <property type="project" value="UniProtKB-ARBA"/>
</dbReference>
<dbReference type="PANTHER" id="PTHR19353:SF19">
    <property type="entry name" value="DELTA(5) FATTY ACID DESATURASE C-RELATED"/>
    <property type="match status" value="1"/>
</dbReference>
<feature type="transmembrane region" description="Helical" evidence="1">
    <location>
        <begin position="51"/>
        <end position="69"/>
    </location>
</feature>
<accession>A0A5B0X4U4</accession>
<feature type="transmembrane region" description="Helical" evidence="1">
    <location>
        <begin position="192"/>
        <end position="215"/>
    </location>
</feature>
<dbReference type="PANTHER" id="PTHR19353">
    <property type="entry name" value="FATTY ACID DESATURASE 2"/>
    <property type="match status" value="1"/>
</dbReference>
<proteinExistence type="predicted"/>
<sequence>MSKQESADAAALARARHYMGDFAWPTVLLALATFFGYLATVALAVTGTLSLWLATPMIAGLTYCAYTVAHESVHGCISGSHPRLRWVNEALGYGAAWIMMIPLTAHRHEHLAHHRHTNEPEQDPDYHVAQMRQSPRAALAAALQLLTVQYRYYLRHRWSKGPLRQNVYLCLEVAAAILPRVALVLAGYWLEAFALFVVGWSLGIVLLLYLFAYIVHRPHNKVGRYVDTSTILLPGPLQQWLTVAWGYQNYHSIHHLFPRVPFYRYADLYADIEPIMLAQGAPVYRLTLRGLVENGGGQSGQPA</sequence>
<name>A0A5B0X4U4_9GAMM</name>
<keyword evidence="4" id="KW-1185">Reference proteome</keyword>
<dbReference type="GO" id="GO:0016717">
    <property type="term" value="F:oxidoreductase activity, acting on paired donors, with oxidation of a pair of donors resulting in the reduction of molecular oxygen to two molecules of water"/>
    <property type="evidence" value="ECO:0007669"/>
    <property type="project" value="TreeGrafter"/>
</dbReference>
<evidence type="ECO:0000259" key="2">
    <source>
        <dbReference type="Pfam" id="PF00487"/>
    </source>
</evidence>
<comment type="caution">
    <text evidence="3">The sequence shown here is derived from an EMBL/GenBank/DDBJ whole genome shotgun (WGS) entry which is preliminary data.</text>
</comment>
<dbReference type="EMBL" id="VTUX01000002">
    <property type="protein sequence ID" value="KAA1193199.1"/>
    <property type="molecule type" value="Genomic_DNA"/>
</dbReference>
<dbReference type="GO" id="GO:0016020">
    <property type="term" value="C:membrane"/>
    <property type="evidence" value="ECO:0007669"/>
    <property type="project" value="TreeGrafter"/>
</dbReference>
<dbReference type="InterPro" id="IPR012171">
    <property type="entry name" value="Fatty_acid_desaturase"/>
</dbReference>
<dbReference type="InterPro" id="IPR005804">
    <property type="entry name" value="FA_desaturase_dom"/>
</dbReference>
<dbReference type="Pfam" id="PF00487">
    <property type="entry name" value="FA_desaturase"/>
    <property type="match status" value="1"/>
</dbReference>
<dbReference type="Proteomes" id="UP000323708">
    <property type="component" value="Unassembled WGS sequence"/>
</dbReference>
<gene>
    <name evidence="3" type="ORF">F0M18_04985</name>
</gene>
<feature type="transmembrane region" description="Helical" evidence="1">
    <location>
        <begin position="166"/>
        <end position="186"/>
    </location>
</feature>
<feature type="domain" description="Fatty acid desaturase" evidence="2">
    <location>
        <begin position="51"/>
        <end position="284"/>
    </location>
</feature>
<keyword evidence="1" id="KW-1133">Transmembrane helix</keyword>
<dbReference type="AlphaFoldDB" id="A0A5B0X4U4"/>
<keyword evidence="1" id="KW-0472">Membrane</keyword>
<evidence type="ECO:0000313" key="3">
    <source>
        <dbReference type="EMBL" id="KAA1193199.1"/>
    </source>
</evidence>
<reference evidence="3 4" key="1">
    <citation type="submission" date="2019-09" db="EMBL/GenBank/DDBJ databases">
        <authorList>
            <person name="Chen X.-Y."/>
        </authorList>
    </citation>
    <scope>NUCLEOTIDE SEQUENCE [LARGE SCALE GENOMIC DNA]</scope>
    <source>
        <strain evidence="3 4">NY5</strain>
    </source>
</reference>
<feature type="transmembrane region" description="Helical" evidence="1">
    <location>
        <begin position="22"/>
        <end position="45"/>
    </location>
</feature>
<organism evidence="3 4">
    <name type="scientific">Pseudohalioglobus sediminis</name>
    <dbReference type="NCBI Taxonomy" id="2606449"/>
    <lineage>
        <taxon>Bacteria</taxon>
        <taxon>Pseudomonadati</taxon>
        <taxon>Pseudomonadota</taxon>
        <taxon>Gammaproteobacteria</taxon>
        <taxon>Cellvibrionales</taxon>
        <taxon>Halieaceae</taxon>
        <taxon>Pseudohalioglobus</taxon>
    </lineage>
</organism>
<dbReference type="RefSeq" id="WP_149610306.1">
    <property type="nucleotide sequence ID" value="NZ_VTUX01000002.1"/>
</dbReference>